<proteinExistence type="predicted"/>
<dbReference type="Proteomes" id="UP000583929">
    <property type="component" value="Unassembled WGS sequence"/>
</dbReference>
<dbReference type="EMBL" id="JAATIQ010000050">
    <property type="protein sequence ID" value="KAF4392852.1"/>
    <property type="molecule type" value="Genomic_DNA"/>
</dbReference>
<dbReference type="AlphaFoldDB" id="A0A7J6HC74"/>
<sequence length="89" mass="10313">MGEGERVDQRPFLSFLFCLLFLGFEDSLLLSLFLGIRIPERISKSQGLLPDFPFFSKILFKFKLKHSNFSSESAFLFFFPPDRKVASIL</sequence>
<feature type="transmembrane region" description="Helical" evidence="1">
    <location>
        <begin position="12"/>
        <end position="36"/>
    </location>
</feature>
<organism evidence="2 3">
    <name type="scientific">Cannabis sativa</name>
    <name type="common">Hemp</name>
    <name type="synonym">Marijuana</name>
    <dbReference type="NCBI Taxonomy" id="3483"/>
    <lineage>
        <taxon>Eukaryota</taxon>
        <taxon>Viridiplantae</taxon>
        <taxon>Streptophyta</taxon>
        <taxon>Embryophyta</taxon>
        <taxon>Tracheophyta</taxon>
        <taxon>Spermatophyta</taxon>
        <taxon>Magnoliopsida</taxon>
        <taxon>eudicotyledons</taxon>
        <taxon>Gunneridae</taxon>
        <taxon>Pentapetalae</taxon>
        <taxon>rosids</taxon>
        <taxon>fabids</taxon>
        <taxon>Rosales</taxon>
        <taxon>Cannabaceae</taxon>
        <taxon>Cannabis</taxon>
    </lineage>
</organism>
<comment type="caution">
    <text evidence="2">The sequence shown here is derived from an EMBL/GenBank/DDBJ whole genome shotgun (WGS) entry which is preliminary data.</text>
</comment>
<evidence type="ECO:0000256" key="1">
    <source>
        <dbReference type="SAM" id="Phobius"/>
    </source>
</evidence>
<keyword evidence="1" id="KW-1133">Transmembrane helix</keyword>
<accession>A0A7J6HC74</accession>
<keyword evidence="1" id="KW-0472">Membrane</keyword>
<evidence type="ECO:0000313" key="2">
    <source>
        <dbReference type="EMBL" id="KAF4392852.1"/>
    </source>
</evidence>
<protein>
    <submittedName>
        <fullName evidence="2">Uncharacterized protein</fullName>
    </submittedName>
</protein>
<name>A0A7J6HC74_CANSA</name>
<reference evidence="2 3" key="1">
    <citation type="journal article" date="2020" name="bioRxiv">
        <title>Sequence and annotation of 42 cannabis genomes reveals extensive copy number variation in cannabinoid synthesis and pathogen resistance genes.</title>
        <authorList>
            <person name="Mckernan K.J."/>
            <person name="Helbert Y."/>
            <person name="Kane L.T."/>
            <person name="Ebling H."/>
            <person name="Zhang L."/>
            <person name="Liu B."/>
            <person name="Eaton Z."/>
            <person name="Mclaughlin S."/>
            <person name="Kingan S."/>
            <person name="Baybayan P."/>
            <person name="Concepcion G."/>
            <person name="Jordan M."/>
            <person name="Riva A."/>
            <person name="Barbazuk W."/>
            <person name="Harkins T."/>
        </authorList>
    </citation>
    <scope>NUCLEOTIDE SEQUENCE [LARGE SCALE GENOMIC DNA]</scope>
    <source>
        <strain evidence="3">cv. Jamaican Lion 4</strain>
        <tissue evidence="2">Leaf</tissue>
    </source>
</reference>
<keyword evidence="3" id="KW-1185">Reference proteome</keyword>
<gene>
    <name evidence="2" type="ORF">G4B88_011847</name>
</gene>
<evidence type="ECO:0000313" key="3">
    <source>
        <dbReference type="Proteomes" id="UP000583929"/>
    </source>
</evidence>
<keyword evidence="1" id="KW-0812">Transmembrane</keyword>